<dbReference type="SUPFAM" id="SSF75304">
    <property type="entry name" value="Amidase signature (AS) enzymes"/>
    <property type="match status" value="1"/>
</dbReference>
<dbReference type="InterPro" id="IPR006311">
    <property type="entry name" value="TAT_signal"/>
</dbReference>
<feature type="chain" id="PRO_5046587186" evidence="2">
    <location>
        <begin position="39"/>
        <end position="860"/>
    </location>
</feature>
<name>A0ABT6KMG9_9MICO</name>
<gene>
    <name evidence="4" type="ORF">M2152_001388</name>
</gene>
<protein>
    <submittedName>
        <fullName evidence="4">Amidase</fullName>
        <ecNumber evidence="4">3.5.1.4</ecNumber>
    </submittedName>
</protein>
<dbReference type="RefSeq" id="WP_322133525.1">
    <property type="nucleotide sequence ID" value="NZ_CP085036.1"/>
</dbReference>
<dbReference type="InterPro" id="IPR036928">
    <property type="entry name" value="AS_sf"/>
</dbReference>
<feature type="transmembrane region" description="Helical" evidence="1">
    <location>
        <begin position="834"/>
        <end position="854"/>
    </location>
</feature>
<keyword evidence="5" id="KW-1185">Reference proteome</keyword>
<evidence type="ECO:0000256" key="1">
    <source>
        <dbReference type="SAM" id="Phobius"/>
    </source>
</evidence>
<keyword evidence="1" id="KW-0472">Membrane</keyword>
<dbReference type="PANTHER" id="PTHR42678">
    <property type="entry name" value="AMIDASE"/>
    <property type="match status" value="1"/>
</dbReference>
<dbReference type="PROSITE" id="PS51318">
    <property type="entry name" value="TAT"/>
    <property type="match status" value="1"/>
</dbReference>
<dbReference type="Proteomes" id="UP001160142">
    <property type="component" value="Unassembled WGS sequence"/>
</dbReference>
<sequence>MTELSHRSRFRRRHIGALAAGATSLALLASFVATPATAVTTVPTSNAAWQIHDSARPGLDTGSIRAINDSRVDGYGNIFVKVVDSTSPPLMNGQMMRGFGLTFDGVGTFSSTNSVPMGEVAVTRRIDLGAASEAARFFDTFTNTSTSPVTVEVSFGGALGYGSGAQQGTVAATTNGDTAIGGEDSWVVVAQPGTNTRPIGTVLGTPAPFDGAIVRTGNQERNPFETPLVTVGHEANFYGFINSISLAPGETQSLLRYVHAGSTGAGAVADASADLAAIASAPDLTGLGAAEVCTIANWDLPEDGCADAPAVELPPLPAPQPTTTTIKYDVVGKSIAQLQADMELGVVTSEEITQAYLDRIAAYDGGPFGFNTFITVAPDALDQARAADAKRAAGETGELLGIPMGIKDIYDTYDMPTTGGSAALEGWTPAEDSYQVAKLREAGAVILGKTNLSEWANSGSRSESGYGQTWNALAPSKTSFGSSGGSAVALAASLAAGTMGTQTGVSLYAPATGSSMTMFRGTDGMASTRGVMPLTYGQDYAGPIARTVTDLAFILNATTGTDPGELLTAQADAHRPEDWTEFLEVDALEGKRVGFIPSSFVSGFADDDTGSAMLASLSELESAGATLVEMGNPPSAGSAPSVNGWALYISQQQSFPFPNSSTLKADERVLPYNRGTDNTGGAVVPPPTDQQIQARIDARQQSKDRIAQWMDAADVDFVVYAGFLSDIYNNDGNSNQHSSDRATGVPTSNYGVPTVVVPMGANGHGYPMALQIVGRAWDDAAVLGAGYALEQRVQGQLTSQFAPPLTVIGDDGEVIPPAAEQPALAHTGSESQPIAIVSLALLGAGLLLAVGATARRRQRS</sequence>
<keyword evidence="2" id="KW-0732">Signal</keyword>
<dbReference type="Gene3D" id="3.90.1300.10">
    <property type="entry name" value="Amidase signature (AS) domain"/>
    <property type="match status" value="1"/>
</dbReference>
<evidence type="ECO:0000313" key="5">
    <source>
        <dbReference type="Proteomes" id="UP001160142"/>
    </source>
</evidence>
<dbReference type="EC" id="3.5.1.4" evidence="4"/>
<evidence type="ECO:0000313" key="4">
    <source>
        <dbReference type="EMBL" id="MDH6181206.1"/>
    </source>
</evidence>
<evidence type="ECO:0000259" key="3">
    <source>
        <dbReference type="Pfam" id="PF01425"/>
    </source>
</evidence>
<dbReference type="Pfam" id="PF01425">
    <property type="entry name" value="Amidase"/>
    <property type="match status" value="1"/>
</dbReference>
<dbReference type="InterPro" id="IPR023631">
    <property type="entry name" value="Amidase_dom"/>
</dbReference>
<organism evidence="4 5">
    <name type="scientific">Antiquaquibacter oligotrophicus</name>
    <dbReference type="NCBI Taxonomy" id="2880260"/>
    <lineage>
        <taxon>Bacteria</taxon>
        <taxon>Bacillati</taxon>
        <taxon>Actinomycetota</taxon>
        <taxon>Actinomycetes</taxon>
        <taxon>Micrococcales</taxon>
        <taxon>Microbacteriaceae</taxon>
        <taxon>Antiquaquibacter</taxon>
    </lineage>
</organism>
<comment type="caution">
    <text evidence="4">The sequence shown here is derived from an EMBL/GenBank/DDBJ whole genome shotgun (WGS) entry which is preliminary data.</text>
</comment>
<feature type="domain" description="Amidase" evidence="3">
    <location>
        <begin position="351"/>
        <end position="783"/>
    </location>
</feature>
<proteinExistence type="predicted"/>
<keyword evidence="1" id="KW-0812">Transmembrane</keyword>
<accession>A0ABT6KMG9</accession>
<dbReference type="PANTHER" id="PTHR42678:SF34">
    <property type="entry name" value="OS04G0183300 PROTEIN"/>
    <property type="match status" value="1"/>
</dbReference>
<feature type="signal peptide" evidence="2">
    <location>
        <begin position="1"/>
        <end position="38"/>
    </location>
</feature>
<keyword evidence="1" id="KW-1133">Transmembrane helix</keyword>
<keyword evidence="4" id="KW-0378">Hydrolase</keyword>
<dbReference type="EMBL" id="JARXVQ010000001">
    <property type="protein sequence ID" value="MDH6181206.1"/>
    <property type="molecule type" value="Genomic_DNA"/>
</dbReference>
<reference evidence="4 5" key="1">
    <citation type="submission" date="2023-04" db="EMBL/GenBank/DDBJ databases">
        <title>Genome Encyclopedia of Bacteria and Archaea VI: Functional Genomics of Type Strains.</title>
        <authorList>
            <person name="Whitman W."/>
        </authorList>
    </citation>
    <scope>NUCLEOTIDE SEQUENCE [LARGE SCALE GENOMIC DNA]</scope>
    <source>
        <strain evidence="4 5">SG_E_30_P1</strain>
    </source>
</reference>
<evidence type="ECO:0000256" key="2">
    <source>
        <dbReference type="SAM" id="SignalP"/>
    </source>
</evidence>
<dbReference type="GO" id="GO:0004040">
    <property type="term" value="F:amidase activity"/>
    <property type="evidence" value="ECO:0007669"/>
    <property type="project" value="UniProtKB-EC"/>
</dbReference>